<dbReference type="GO" id="GO:0006790">
    <property type="term" value="P:sulfur compound metabolic process"/>
    <property type="evidence" value="ECO:0007669"/>
    <property type="project" value="TreeGrafter"/>
</dbReference>
<organism evidence="2 3">
    <name type="scientific">Rhynchosporium graminicola</name>
    <dbReference type="NCBI Taxonomy" id="2792576"/>
    <lineage>
        <taxon>Eukaryota</taxon>
        <taxon>Fungi</taxon>
        <taxon>Dikarya</taxon>
        <taxon>Ascomycota</taxon>
        <taxon>Pezizomycotina</taxon>
        <taxon>Leotiomycetes</taxon>
        <taxon>Helotiales</taxon>
        <taxon>Ploettnerulaceae</taxon>
        <taxon>Rhynchosporium</taxon>
    </lineage>
</organism>
<evidence type="ECO:0000313" key="3">
    <source>
        <dbReference type="Proteomes" id="UP000178129"/>
    </source>
</evidence>
<dbReference type="Gene3D" id="2.60.40.650">
    <property type="match status" value="1"/>
</dbReference>
<dbReference type="InParanoid" id="A0A1E1K3S5"/>
<dbReference type="GO" id="GO:0030151">
    <property type="term" value="F:molybdenum ion binding"/>
    <property type="evidence" value="ECO:0007669"/>
    <property type="project" value="InterPro"/>
</dbReference>
<proteinExistence type="predicted"/>
<comment type="caution">
    <text evidence="2">The sequence shown here is derived from an EMBL/GenBank/DDBJ whole genome shotgun (WGS) entry which is preliminary data.</text>
</comment>
<dbReference type="GO" id="GO:0020037">
    <property type="term" value="F:heme binding"/>
    <property type="evidence" value="ECO:0007669"/>
    <property type="project" value="TreeGrafter"/>
</dbReference>
<feature type="domain" description="Moybdenum cofactor oxidoreductase dimerisation" evidence="1">
    <location>
        <begin position="60"/>
        <end position="169"/>
    </location>
</feature>
<dbReference type="Proteomes" id="UP000178129">
    <property type="component" value="Unassembled WGS sequence"/>
</dbReference>
<name>A0A1E1K3S5_9HELO</name>
<dbReference type="EMBL" id="FJUW01000006">
    <property type="protein sequence ID" value="CZS92719.1"/>
    <property type="molecule type" value="Genomic_DNA"/>
</dbReference>
<sequence length="180" mass="19960">MGFMAILNGGPGDEAPDIVGARATRWLDEQTIQTDELAKFYQSRDYKIFPESVLRKQESLINSVVAYHSQEETVSLGKHLMVEVKGYAVPVGYDGPVESVEVSGAGVVTWVEADFVGRMTTFSWAIWMSRLRLERGKKGTNWSRATSAGENAQPRLSAWNGRGVGYNGYRDARYLTVSCV</sequence>
<dbReference type="GO" id="GO:0008482">
    <property type="term" value="F:sulfite oxidase activity"/>
    <property type="evidence" value="ECO:0007669"/>
    <property type="project" value="TreeGrafter"/>
</dbReference>
<dbReference type="GO" id="GO:0043546">
    <property type="term" value="F:molybdopterin cofactor binding"/>
    <property type="evidence" value="ECO:0007669"/>
    <property type="project" value="TreeGrafter"/>
</dbReference>
<protein>
    <recommendedName>
        <fullName evidence="1">Moybdenum cofactor oxidoreductase dimerisation domain-containing protein</fullName>
    </recommendedName>
</protein>
<accession>A0A1E1K3S5</accession>
<gene>
    <name evidence="2" type="ORF">RCO7_11483</name>
</gene>
<dbReference type="SUPFAM" id="SSF81296">
    <property type="entry name" value="E set domains"/>
    <property type="match status" value="1"/>
</dbReference>
<dbReference type="STRING" id="914237.A0A1E1K3S5"/>
<dbReference type="InterPro" id="IPR005066">
    <property type="entry name" value="MoCF_OxRdtse_dimer"/>
</dbReference>
<dbReference type="AlphaFoldDB" id="A0A1E1K3S5"/>
<dbReference type="GO" id="GO:0005739">
    <property type="term" value="C:mitochondrion"/>
    <property type="evidence" value="ECO:0007669"/>
    <property type="project" value="TreeGrafter"/>
</dbReference>
<evidence type="ECO:0000313" key="2">
    <source>
        <dbReference type="EMBL" id="CZS92719.1"/>
    </source>
</evidence>
<dbReference type="Pfam" id="PF03404">
    <property type="entry name" value="Mo-co_dimer"/>
    <property type="match status" value="1"/>
</dbReference>
<dbReference type="PANTHER" id="PTHR19372:SF7">
    <property type="entry name" value="SULFITE OXIDASE, MITOCHONDRIAL"/>
    <property type="match status" value="1"/>
</dbReference>
<evidence type="ECO:0000259" key="1">
    <source>
        <dbReference type="Pfam" id="PF03404"/>
    </source>
</evidence>
<dbReference type="PANTHER" id="PTHR19372">
    <property type="entry name" value="SULFITE REDUCTASE"/>
    <property type="match status" value="1"/>
</dbReference>
<keyword evidence="3" id="KW-1185">Reference proteome</keyword>
<dbReference type="InterPro" id="IPR014756">
    <property type="entry name" value="Ig_E-set"/>
</dbReference>
<reference evidence="3" key="1">
    <citation type="submission" date="2016-03" db="EMBL/GenBank/DDBJ databases">
        <authorList>
            <person name="Ploux O."/>
        </authorList>
    </citation>
    <scope>NUCLEOTIDE SEQUENCE [LARGE SCALE GENOMIC DNA]</scope>
    <source>
        <strain evidence="3">UK7</strain>
    </source>
</reference>